<dbReference type="GO" id="GO:0008289">
    <property type="term" value="F:lipid binding"/>
    <property type="evidence" value="ECO:0007669"/>
    <property type="project" value="InterPro"/>
</dbReference>
<feature type="transmembrane region" description="Helical" evidence="1">
    <location>
        <begin position="1620"/>
        <end position="1646"/>
    </location>
</feature>
<reference evidence="2" key="1">
    <citation type="submission" date="2021-01" db="EMBL/GenBank/DDBJ databases">
        <authorList>
            <person name="Corre E."/>
            <person name="Pelletier E."/>
            <person name="Niang G."/>
            <person name="Scheremetjew M."/>
            <person name="Finn R."/>
            <person name="Kale V."/>
            <person name="Holt S."/>
            <person name="Cochrane G."/>
            <person name="Meng A."/>
            <person name="Brown T."/>
            <person name="Cohen L."/>
        </authorList>
    </citation>
    <scope>NUCLEOTIDE SEQUENCE</scope>
    <source>
        <strain evidence="2">B650</strain>
    </source>
</reference>
<accession>A0A7S2PIG8</accession>
<sequence length="2143" mass="233964">MTNTQEFKQQLVHELLERVVQARVLAAGDFDELNALLAGAKILLPDASFRADLPWPLTGVDIKLTNLVCSKLSIEDMTLEHSMISNKEMHVSIGISGLRLECDFDWWYKYGVVSGNGSGQVKMNDGKSYLSSTVALKSIDFSSHPPNSSSIISCETNIEITDMDFQGGISGTIANTFEKSIRDTVEEEVEEVACDELGGLGTDFIQDMLVYLSDTLEPYISHIPSDPLYKENEVHSNLPAGIHLLNLADVSASIGDVFQDILDEANAQLGGSADDVGGPNGDTDLGINVALRKYVLDEERWYNIDIADLGLENGGIIFDSSDMLTETKITVTAVRVFGLDTFTKFNPLNAIGEQTLGNSFTIEQLVMHADLTIEIKASSNSDSIVVDPSSPEVKEFITIESTVDDIDLDASFLLALDQGKLEAIQLGSTLFMEQVLPCMLSSLHTDVYFTTFLAEVSNISPPTLDGFISEGLDRVVSSASVIAFDLYDPSIMAALPGLFDTTIRTSINSFISDYLTDPANVACPAPSEISKQGYVDLRDLLLDSTIALSAGGNGDGRYGDMIPMAKQLFDDFLTTIDPTTNTLNVNSFVIQPLTEAQSGENGTLTLTGSDNVILNQSSTFDDMAGIRSLHVAVYNATIRNLDAVVNPFVLLDPTGADIIDNTLTMGTIKPPLRFGTQLSLGFDSDYFVMDDTVELGMDIEAAQIFASVMALVEAKSFMEFPVGDFMNLGCWVAMIPSPQLDGDGVRVEENATLALMQLVLSYGQSDVSVECLDCISPGMQELPNMVSLLSDTFGLIVTGFVDLVEDALTSDFAQIQIDRFLNETAAQCPHHPKFQASSTVKTNYSMPEILFLTEDSWELIALTGVTLIEAGIAVLSLNMENYVSLEPDPLAAQNALDVNGTELLDLAEEGGLISSAIKEASSYLSGATINSSTGESDLMINDFIRSQLLDADGSLSVATDLKYESGGAKISLNQFQLKGLDSFTELNLLQVIGSQTLNNEFSLTELLFEISLTIDVPVADNEYSAPSRQGGLGSSRLVENVIITGKLKDIDATLALLVAVDSNKMGALQIGSMLYSSNIVPCMLSTLHSNLNVTQLSLSIGSLEYPSVSGLGSNSLTESIENVTAIIFDNYGDSIEKAMPILLELAVRFAVNDVLEMFQSESCPGALNVSRGKFIDFRDLILNSTDALIAGGSGTSPYGDMGPKIMGIVDSELLGLDNESGTVLLNSRVIAPLTEAQSNITGTLMIPGDLFSTNFGIRKLGFEKIAIRAYDARIANLDSIGYPAQILDPSAADVLDNNITVGAGGKPLSVEVRLMFAVDGGGANIYNELEFSMDMESVQGLVQMMALMQVESVMNFPIEDIANLNCWIATIPDPSGEPTMEFREIAFSLAQAMPRMKCLNCTSTGMMDMVDLFNTNATAHLVTDFLNDVDEMLSSLLEGDFLQNRVDNFVVEAKTKCPHHLEYGKEPVYPAATSYTRTSFTAEQGESIVVIIAVGASSLFLFLAFKSTKKVQSHNWEKGLSDDDEWHISRQKLGEQKREQILAERTTSLVTSGEVPLLARFMVPLVVIANIGFFLSGHLSLGATVNVDVQFAGETLTIDNFFEFSMAQSTIDMWDAGAKFLAIIIVIFSGIWPYTKQLITLVLWCIPPKFISVTRRGNIFLWLDALAKWSMIDIFMLVISLAAFRVTILNPDWAFFPNLFYNIELMVIPKWGLYANMIAQLISQVSSHFIIYYHRKVVRSVLKEEDRIRLSEPENQEHDAVAVKNFEFNTYDLGEKKILRKGTDYGVAFIALATIMFFICGCALASFRLELLGVLGIAVDAGDGKSSTVDHSLLSMVKLILDQGRYLNEASSYVGLASLSVLFVVTALVVPIAQIVVLMVMWFLPLSLLVMKRLFHTLELLKAWQYCEVFLISVWVTTIQLGQISSFMINDYCGSLDSFFDFMVKYGLLDVDNAQCFYVDPSLESGFYFLLFACALLLGTTVLVSKVAKAVVVERMEELAKHVREPAILTPGSFASATFSIDPFEINSGDESNNASDNGVELKHVESPPTHPKRFFGFGWLLTKPQLNETHIENDDGQEDRPDDDFIFTGVIAAPQTLRESESRRSEDLMVAKADPSIDEISIMTPTYVNRSRDAGVNDSPLV</sequence>
<keyword evidence="1" id="KW-0812">Transmembrane</keyword>
<dbReference type="SUPFAM" id="SSF55394">
    <property type="entry name" value="Bactericidal permeability-increasing protein, BPI"/>
    <property type="match status" value="1"/>
</dbReference>
<dbReference type="PANTHER" id="PTHR34730:SF1">
    <property type="entry name" value="PARAQUAT-INDUCIBLE PROTEIN A"/>
    <property type="match status" value="1"/>
</dbReference>
<feature type="transmembrane region" description="Helical" evidence="1">
    <location>
        <begin position="1903"/>
        <end position="1922"/>
    </location>
</feature>
<dbReference type="PANTHER" id="PTHR34730">
    <property type="entry name" value="UNNAMED PRODUCT"/>
    <property type="match status" value="1"/>
</dbReference>
<keyword evidence="1" id="KW-1133">Transmembrane helix</keyword>
<feature type="transmembrane region" description="Helical" evidence="1">
    <location>
        <begin position="1557"/>
        <end position="1575"/>
    </location>
</feature>
<dbReference type="InterPro" id="IPR007498">
    <property type="entry name" value="PqiA-like"/>
</dbReference>
<proteinExistence type="predicted"/>
<dbReference type="InterPro" id="IPR017943">
    <property type="entry name" value="Bactericidal_perm-incr_a/b_dom"/>
</dbReference>
<dbReference type="Pfam" id="PF04403">
    <property type="entry name" value="PqiA"/>
    <property type="match status" value="2"/>
</dbReference>
<gene>
    <name evidence="2" type="ORF">LDAN0321_LOCUS16097</name>
</gene>
<name>A0A7S2PIG8_9STRA</name>
<feature type="transmembrane region" description="Helical" evidence="1">
    <location>
        <begin position="1785"/>
        <end position="1807"/>
    </location>
</feature>
<feature type="transmembrane region" description="Helical" evidence="1">
    <location>
        <begin position="1487"/>
        <end position="1505"/>
    </location>
</feature>
<organism evidence="2">
    <name type="scientific">Leptocylindrus danicus</name>
    <dbReference type="NCBI Taxonomy" id="163516"/>
    <lineage>
        <taxon>Eukaryota</taxon>
        <taxon>Sar</taxon>
        <taxon>Stramenopiles</taxon>
        <taxon>Ochrophyta</taxon>
        <taxon>Bacillariophyta</taxon>
        <taxon>Coscinodiscophyceae</taxon>
        <taxon>Chaetocerotophycidae</taxon>
        <taxon>Leptocylindrales</taxon>
        <taxon>Leptocylindraceae</taxon>
        <taxon>Leptocylindrus</taxon>
    </lineage>
</organism>
<dbReference type="EMBL" id="HBGY01026033">
    <property type="protein sequence ID" value="CAD9599218.1"/>
    <property type="molecule type" value="Transcribed_RNA"/>
</dbReference>
<evidence type="ECO:0000313" key="2">
    <source>
        <dbReference type="EMBL" id="CAD9599218.1"/>
    </source>
</evidence>
<evidence type="ECO:0000256" key="1">
    <source>
        <dbReference type="SAM" id="Phobius"/>
    </source>
</evidence>
<protein>
    <submittedName>
        <fullName evidence="2">Uncharacterized protein</fullName>
    </submittedName>
</protein>
<keyword evidence="1" id="KW-0472">Membrane</keyword>
<feature type="transmembrane region" description="Helical" evidence="1">
    <location>
        <begin position="1711"/>
        <end position="1733"/>
    </location>
</feature>
<feature type="transmembrane region" description="Helical" evidence="1">
    <location>
        <begin position="1861"/>
        <end position="1891"/>
    </location>
</feature>
<feature type="transmembrane region" description="Helical" evidence="1">
    <location>
        <begin position="1967"/>
        <end position="1988"/>
    </location>
</feature>
<feature type="transmembrane region" description="Helical" evidence="1">
    <location>
        <begin position="1666"/>
        <end position="1691"/>
    </location>
</feature>
<dbReference type="Gene3D" id="3.15.10.10">
    <property type="entry name" value="Bactericidal permeability-increasing protein, domain 1"/>
    <property type="match status" value="1"/>
</dbReference>